<name>A0A8H6S7J0_MYCCL</name>
<proteinExistence type="predicted"/>
<dbReference type="Proteomes" id="UP000613580">
    <property type="component" value="Unassembled WGS sequence"/>
</dbReference>
<organism evidence="1 2">
    <name type="scientific">Mycena chlorophos</name>
    <name type="common">Agaric fungus</name>
    <name type="synonym">Agaricus chlorophos</name>
    <dbReference type="NCBI Taxonomy" id="658473"/>
    <lineage>
        <taxon>Eukaryota</taxon>
        <taxon>Fungi</taxon>
        <taxon>Dikarya</taxon>
        <taxon>Basidiomycota</taxon>
        <taxon>Agaricomycotina</taxon>
        <taxon>Agaricomycetes</taxon>
        <taxon>Agaricomycetidae</taxon>
        <taxon>Agaricales</taxon>
        <taxon>Marasmiineae</taxon>
        <taxon>Mycenaceae</taxon>
        <taxon>Mycena</taxon>
    </lineage>
</organism>
<reference evidence="1" key="1">
    <citation type="submission" date="2020-05" db="EMBL/GenBank/DDBJ databases">
        <title>Mycena genomes resolve the evolution of fungal bioluminescence.</title>
        <authorList>
            <person name="Tsai I.J."/>
        </authorList>
    </citation>
    <scope>NUCLEOTIDE SEQUENCE</scope>
    <source>
        <strain evidence="1">110903Hualien_Pintung</strain>
    </source>
</reference>
<dbReference type="EMBL" id="JACAZE010000019">
    <property type="protein sequence ID" value="KAF7294283.1"/>
    <property type="molecule type" value="Genomic_DNA"/>
</dbReference>
<evidence type="ECO:0000313" key="2">
    <source>
        <dbReference type="Proteomes" id="UP000613580"/>
    </source>
</evidence>
<comment type="caution">
    <text evidence="1">The sequence shown here is derived from an EMBL/GenBank/DDBJ whole genome shotgun (WGS) entry which is preliminary data.</text>
</comment>
<accession>A0A8H6S7J0</accession>
<sequence>MFLPPPLQCNPSMDLDPAAPPEEDLQIINVYAFGWDRNIHRVELVKIDVERRGIVRPDDVRNWGIFYDPVLQRADFYPQPESAVTRGRTSLQEQLKSRRNHRHFGPALLMDNIHPSIHPSPRDSAALGLIDAAAVDVPRPLANIRSRYLSTIPTIRSPLKITAMRRTTIQDDLASLTRRKDDSYGLHYALMCELEPATGLNEQFCLRMLLDSACPVDVRFKLNRGWLLKRP</sequence>
<gene>
    <name evidence="1" type="ORF">HMN09_01157000</name>
</gene>
<evidence type="ECO:0000313" key="1">
    <source>
        <dbReference type="EMBL" id="KAF7294283.1"/>
    </source>
</evidence>
<dbReference type="AlphaFoldDB" id="A0A8H6S7J0"/>
<keyword evidence="2" id="KW-1185">Reference proteome</keyword>
<protein>
    <submittedName>
        <fullName evidence="1">Uncharacterized protein</fullName>
    </submittedName>
</protein>
<dbReference type="OrthoDB" id="10674262at2759"/>